<keyword evidence="14" id="KW-1185">Reference proteome</keyword>
<dbReference type="PANTHER" id="PTHR46118:SF4">
    <property type="entry name" value="PROTEIN ABHD11"/>
    <property type="match status" value="1"/>
</dbReference>
<proteinExistence type="inferred from homology"/>
<accession>A0A7D9J8Z6</accession>
<dbReference type="EC" id="3.1.1.116" evidence="3"/>
<organism evidence="13 14">
    <name type="scientific">Paramuricea clavata</name>
    <name type="common">Red gorgonian</name>
    <name type="synonym">Violescent sea-whip</name>
    <dbReference type="NCBI Taxonomy" id="317549"/>
    <lineage>
        <taxon>Eukaryota</taxon>
        <taxon>Metazoa</taxon>
        <taxon>Cnidaria</taxon>
        <taxon>Anthozoa</taxon>
        <taxon>Octocorallia</taxon>
        <taxon>Malacalcyonacea</taxon>
        <taxon>Plexauridae</taxon>
        <taxon>Paramuricea</taxon>
    </lineage>
</organism>
<evidence type="ECO:0000256" key="5">
    <source>
        <dbReference type="ARBA" id="ARBA00043667"/>
    </source>
</evidence>
<evidence type="ECO:0000256" key="1">
    <source>
        <dbReference type="ARBA" id="ARBA00008645"/>
    </source>
</evidence>
<dbReference type="PRINTS" id="PR00111">
    <property type="entry name" value="ABHYDROLASE"/>
</dbReference>
<dbReference type="AlphaFoldDB" id="A0A7D9J8Z6"/>
<dbReference type="Proteomes" id="UP001152795">
    <property type="component" value="Unassembled WGS sequence"/>
</dbReference>
<dbReference type="PANTHER" id="PTHR46118">
    <property type="entry name" value="PROTEIN ABHD11"/>
    <property type="match status" value="1"/>
</dbReference>
<evidence type="ECO:0000259" key="12">
    <source>
        <dbReference type="Pfam" id="PF00561"/>
    </source>
</evidence>
<name>A0A7D9J8Z6_PARCT</name>
<dbReference type="SUPFAM" id="SSF53474">
    <property type="entry name" value="alpha/beta-Hydrolases"/>
    <property type="match status" value="1"/>
</dbReference>
<evidence type="ECO:0000256" key="8">
    <source>
        <dbReference type="ARBA" id="ARBA00048283"/>
    </source>
</evidence>
<comment type="catalytic activity">
    <reaction evidence="6">
        <text>a 1,3-diacyl-sn-glycerol + H2O = a 1-acyl-sn-glycerol + a fatty acid + H(+)</text>
        <dbReference type="Rhea" id="RHEA:38503"/>
        <dbReference type="ChEBI" id="CHEBI:15377"/>
        <dbReference type="ChEBI" id="CHEBI:15378"/>
        <dbReference type="ChEBI" id="CHEBI:28868"/>
        <dbReference type="ChEBI" id="CHEBI:64683"/>
        <dbReference type="ChEBI" id="CHEBI:77272"/>
    </reaction>
</comment>
<comment type="catalytic activity">
    <reaction evidence="11">
        <text>1-octadecanoyl-2-(5Z,8Z,11Z,14Z-eicosatetraenoyl)-sn-glycerol + H2O = 2-(5Z,8Z,11Z,14Z-eicosatetraenoyl)-glycerol + octadecanoate + H(+)</text>
        <dbReference type="Rhea" id="RHEA:38507"/>
        <dbReference type="ChEBI" id="CHEBI:15377"/>
        <dbReference type="ChEBI" id="CHEBI:15378"/>
        <dbReference type="ChEBI" id="CHEBI:25629"/>
        <dbReference type="ChEBI" id="CHEBI:52392"/>
        <dbReference type="ChEBI" id="CHEBI:75728"/>
    </reaction>
</comment>
<dbReference type="EMBL" id="CACRXK020013117">
    <property type="protein sequence ID" value="CAB4024584.1"/>
    <property type="molecule type" value="Genomic_DNA"/>
</dbReference>
<dbReference type="Gene3D" id="3.40.50.1820">
    <property type="entry name" value="alpha/beta hydrolase"/>
    <property type="match status" value="1"/>
</dbReference>
<comment type="catalytic activity">
    <reaction evidence="9">
        <text>1,2-didecanoylglycerol + H2O = decanoylglycerol + decanoate + H(+)</text>
        <dbReference type="Rhea" id="RHEA:48596"/>
        <dbReference type="ChEBI" id="CHEBI:11152"/>
        <dbReference type="ChEBI" id="CHEBI:15377"/>
        <dbReference type="ChEBI" id="CHEBI:15378"/>
        <dbReference type="ChEBI" id="CHEBI:27689"/>
        <dbReference type="ChEBI" id="CHEBI:90605"/>
    </reaction>
</comment>
<evidence type="ECO:0000256" key="6">
    <source>
        <dbReference type="ARBA" id="ARBA00043742"/>
    </source>
</evidence>
<comment type="similarity">
    <text evidence="1">Belongs to the AB hydrolase superfamily.</text>
</comment>
<dbReference type="InterPro" id="IPR000073">
    <property type="entry name" value="AB_hydrolase_1"/>
</dbReference>
<keyword evidence="2" id="KW-0378">Hydrolase</keyword>
<gene>
    <name evidence="13" type="ORF">PACLA_8A074742</name>
</gene>
<evidence type="ECO:0000256" key="2">
    <source>
        <dbReference type="ARBA" id="ARBA00022801"/>
    </source>
</evidence>
<evidence type="ECO:0000256" key="3">
    <source>
        <dbReference type="ARBA" id="ARBA00026104"/>
    </source>
</evidence>
<comment type="catalytic activity">
    <reaction evidence="8">
        <text>1-octadecanoyl-2-(4Z,7Z,10Z,13Z,16Z,19Z-docosahexaenoyl)-sn-glycerol + H2O = 2-(4Z,7Z,10Z,13Z,16Z,19Z-docosahexaenoyl)-glycerol + octadecanoate + H(+)</text>
        <dbReference type="Rhea" id="RHEA:77107"/>
        <dbReference type="ChEBI" id="CHEBI:15377"/>
        <dbReference type="ChEBI" id="CHEBI:15378"/>
        <dbReference type="ChEBI" id="CHEBI:25629"/>
        <dbReference type="ChEBI" id="CHEBI:77129"/>
        <dbReference type="ChEBI" id="CHEBI:186738"/>
    </reaction>
</comment>
<comment type="catalytic activity">
    <reaction evidence="5">
        <text>a 1,2-diacyl-sn-glycerol + H2O = a 2-acylglycerol + a fatty acid + H(+)</text>
        <dbReference type="Rhea" id="RHEA:33275"/>
        <dbReference type="ChEBI" id="CHEBI:15377"/>
        <dbReference type="ChEBI" id="CHEBI:15378"/>
        <dbReference type="ChEBI" id="CHEBI:17389"/>
        <dbReference type="ChEBI" id="CHEBI:17815"/>
        <dbReference type="ChEBI" id="CHEBI:28868"/>
        <dbReference type="EC" id="3.1.1.116"/>
    </reaction>
</comment>
<dbReference type="GO" id="GO:0052689">
    <property type="term" value="F:carboxylic ester hydrolase activity"/>
    <property type="evidence" value="ECO:0007669"/>
    <property type="project" value="TreeGrafter"/>
</dbReference>
<evidence type="ECO:0000256" key="10">
    <source>
        <dbReference type="ARBA" id="ARBA00048513"/>
    </source>
</evidence>
<evidence type="ECO:0000256" key="11">
    <source>
        <dbReference type="ARBA" id="ARBA00048919"/>
    </source>
</evidence>
<evidence type="ECO:0000313" key="14">
    <source>
        <dbReference type="Proteomes" id="UP001152795"/>
    </source>
</evidence>
<dbReference type="Pfam" id="PF00561">
    <property type="entry name" value="Abhydrolase_1"/>
    <property type="match status" value="1"/>
</dbReference>
<feature type="domain" description="AB hydrolase-1" evidence="12">
    <location>
        <begin position="58"/>
        <end position="296"/>
    </location>
</feature>
<dbReference type="InterPro" id="IPR029058">
    <property type="entry name" value="AB_hydrolase_fold"/>
</dbReference>
<evidence type="ECO:0000256" key="9">
    <source>
        <dbReference type="ARBA" id="ARBA00048504"/>
    </source>
</evidence>
<dbReference type="GO" id="GO:0005739">
    <property type="term" value="C:mitochondrion"/>
    <property type="evidence" value="ECO:0007669"/>
    <property type="project" value="TreeGrafter"/>
</dbReference>
<protein>
    <recommendedName>
        <fullName evidence="7">sn-1-specific diacylglycerol lipase ABHD11</fullName>
        <ecNumber evidence="3">3.1.1.116</ecNumber>
    </recommendedName>
    <alternativeName>
        <fullName evidence="4">Alpha/beta hydrolase domain-containing protein 11</fullName>
    </alternativeName>
</protein>
<reference evidence="13" key="1">
    <citation type="submission" date="2020-04" db="EMBL/GenBank/DDBJ databases">
        <authorList>
            <person name="Alioto T."/>
            <person name="Alioto T."/>
            <person name="Gomez Garrido J."/>
        </authorList>
    </citation>
    <scope>NUCLEOTIDE SEQUENCE</scope>
    <source>
        <strain evidence="13">A484AB</strain>
    </source>
</reference>
<evidence type="ECO:0000256" key="7">
    <source>
        <dbReference type="ARBA" id="ARBA00044064"/>
    </source>
</evidence>
<comment type="catalytic activity">
    <reaction evidence="10">
        <text>1-octadecanoyl-2-(9Z-octadecenoyl)-sn-glycerol + H2O = 2-(9Z-octadecenoyl)-glycerol + octadecanoate + H(+)</text>
        <dbReference type="Rhea" id="RHEA:77103"/>
        <dbReference type="ChEBI" id="CHEBI:15377"/>
        <dbReference type="ChEBI" id="CHEBI:15378"/>
        <dbReference type="ChEBI" id="CHEBI:25629"/>
        <dbReference type="ChEBI" id="CHEBI:73990"/>
        <dbReference type="ChEBI" id="CHEBI:75468"/>
    </reaction>
</comment>
<sequence length="308" mass="34390">MLCLRRISTQRTTVCSKTFIKQPSKIICGGFLRSVSNQSFALAHENYEANAGQNEGSPILVIHGMLGWKKNWHTFCKSYSEHTGKQMIAVDCRNHGESMRSDYMTYPLMAGDIAETLKQLRIPKTILIGHSMGGKVAMETALSMPGIVGKLILVDITPIPASTKTGTVSMVPMVLPAMINLDLTQVKSRKDADELLKDSIPLDDLRAWVLTNLFKDKKGQFSWHVNVSSVQENKETLFDGIMLNDRQPYAGETLFIGGGESDVLRNVDMNEMRKMFPNAQLEMIPGAGHFVHADKPKEFLETVKNFLR</sequence>
<comment type="caution">
    <text evidence="13">The sequence shown here is derived from an EMBL/GenBank/DDBJ whole genome shotgun (WGS) entry which is preliminary data.</text>
</comment>
<evidence type="ECO:0000313" key="13">
    <source>
        <dbReference type="EMBL" id="CAB4024584.1"/>
    </source>
</evidence>
<dbReference type="OrthoDB" id="8119704at2759"/>
<evidence type="ECO:0000256" key="4">
    <source>
        <dbReference type="ARBA" id="ARBA00042703"/>
    </source>
</evidence>